<accession>A0A0B5D462</accession>
<name>A0A0B5D462_9CORY</name>
<feature type="transmembrane region" description="Helical" evidence="1">
    <location>
        <begin position="55"/>
        <end position="76"/>
    </location>
</feature>
<keyword evidence="1" id="KW-0472">Membrane</keyword>
<sequence length="173" mass="18921">MGNITAIMDIITLRSAPRHLATSRAVGVFVAFVVLLVPVLLVLLNSARTSPWPELHLIAATAPAVGLLLALVMLVIRLRRRSRPVLLVDDHVTLPATGVRFPLERLDHLQLYTRHGVPRLVLLPGHVPERMPSRAVAPYTVTFPEGANYLPYELVDLLRGRAGDVGVDKLGTV</sequence>
<dbReference type="Proteomes" id="UP000031524">
    <property type="component" value="Chromosome"/>
</dbReference>
<dbReference type="EMBL" id="CP005286">
    <property type="protein sequence ID" value="AJE33775.1"/>
    <property type="molecule type" value="Genomic_DNA"/>
</dbReference>
<proteinExistence type="predicted"/>
<gene>
    <name evidence="2" type="ORF">B842_09630</name>
</gene>
<protein>
    <submittedName>
        <fullName evidence="2">Uncharacterized protein</fullName>
    </submittedName>
</protein>
<dbReference type="AlphaFoldDB" id="A0A0B5D462"/>
<dbReference type="HOGENOM" id="CLU_1560374_0_0_11"/>
<keyword evidence="3" id="KW-1185">Reference proteome</keyword>
<evidence type="ECO:0000313" key="3">
    <source>
        <dbReference type="Proteomes" id="UP000031524"/>
    </source>
</evidence>
<evidence type="ECO:0000256" key="1">
    <source>
        <dbReference type="SAM" id="Phobius"/>
    </source>
</evidence>
<dbReference type="STRING" id="1223515.B842_09630"/>
<feature type="transmembrane region" description="Helical" evidence="1">
    <location>
        <begin position="21"/>
        <end position="43"/>
    </location>
</feature>
<organism evidence="2 3">
    <name type="scientific">Corynebacterium humireducens NBRC 106098 = DSM 45392</name>
    <dbReference type="NCBI Taxonomy" id="1223515"/>
    <lineage>
        <taxon>Bacteria</taxon>
        <taxon>Bacillati</taxon>
        <taxon>Actinomycetota</taxon>
        <taxon>Actinomycetes</taxon>
        <taxon>Mycobacteriales</taxon>
        <taxon>Corynebacteriaceae</taxon>
        <taxon>Corynebacterium</taxon>
    </lineage>
</organism>
<keyword evidence="1" id="KW-0812">Transmembrane</keyword>
<evidence type="ECO:0000313" key="2">
    <source>
        <dbReference type="EMBL" id="AJE33775.1"/>
    </source>
</evidence>
<dbReference type="OrthoDB" id="4418808at2"/>
<keyword evidence="1" id="KW-1133">Transmembrane helix</keyword>
<dbReference type="KEGG" id="chm:B842_09630"/>
<dbReference type="RefSeq" id="WP_052437875.1">
    <property type="nucleotide sequence ID" value="NZ_BCSU01000009.1"/>
</dbReference>
<reference evidence="2 3" key="1">
    <citation type="submission" date="2013-04" db="EMBL/GenBank/DDBJ databases">
        <title>Complete genome sequence of Corynebacterium humireducens DSM 45392(T), isolated from a wastewater-fed microbial fuel cell.</title>
        <authorList>
            <person name="Ruckert C."/>
            <person name="Albersmeier A."/>
            <person name="Kalinowski J."/>
        </authorList>
    </citation>
    <scope>NUCLEOTIDE SEQUENCE [LARGE SCALE GENOMIC DNA]</scope>
    <source>
        <strain evidence="3">MFC-5</strain>
    </source>
</reference>